<comment type="caution">
    <text evidence="1">The sequence shown here is derived from an EMBL/GenBank/DDBJ whole genome shotgun (WGS) entry which is preliminary data.</text>
</comment>
<organism evidence="1 2">
    <name type="scientific">Neptunicella marina</name>
    <dbReference type="NCBI Taxonomy" id="2125989"/>
    <lineage>
        <taxon>Bacteria</taxon>
        <taxon>Pseudomonadati</taxon>
        <taxon>Pseudomonadota</taxon>
        <taxon>Gammaproteobacteria</taxon>
        <taxon>Alteromonadales</taxon>
        <taxon>Alteromonadaceae</taxon>
        <taxon>Neptunicella</taxon>
    </lineage>
</organism>
<dbReference type="InterPro" id="IPR036086">
    <property type="entry name" value="ParB/Sulfiredoxin_sf"/>
</dbReference>
<dbReference type="InterPro" id="IPR029063">
    <property type="entry name" value="SAM-dependent_MTases_sf"/>
</dbReference>
<gene>
    <name evidence="1" type="ORF">H8B19_03965</name>
</gene>
<dbReference type="RefSeq" id="WP_186505481.1">
    <property type="nucleotide sequence ID" value="NZ_JACNEP010000002.1"/>
</dbReference>
<dbReference type="Proteomes" id="UP000601768">
    <property type="component" value="Unassembled WGS sequence"/>
</dbReference>
<sequence>MNNSSKTLIIACAKLDLVNQCVGEWRLDNNSTASVTLLSTKGYRIDGISEYLDVPCKMLSEDVKTDIANFDNVIVIQHSRNVIPYLNVYKFLQANQVQQFCVKTLGKALVKTKPELLLSNINDGSEQQDNVIWIDPQSVTHCAHLGTLHFGSVVDGDWDLQAQPFESRILFYHSLKSRVEQTTPWSETAYYQDILASLNKGEVRFNCHNEQQLQQRCEKLELLFNEIKQHGWKQPVGEDYVTINIGRDGQLLFADGRHRMSIAKLLKLPSIPVKIAVRHNKWQDFKNEITSYAKEQGGEIYAPLQHVDLSGLRYTHDAERFELIAKHITKPASTILDIGSHWGRACAVMEQQGHLCTAVEGNITSFYFLQRIKQIEHRQFKAVCENIFEYVNKPMQFDVVLALNIFHHFIKTQELHQQLITLLANLQIHEMFLQTHSPDEPQMANAFRNYAGEQFAQFVIDHSCLNQFEVIANLSNGRKLFRLYL</sequence>
<dbReference type="SUPFAM" id="SSF110849">
    <property type="entry name" value="ParB/Sulfiredoxin"/>
    <property type="match status" value="1"/>
</dbReference>
<dbReference type="AlphaFoldDB" id="A0A8J6LXU4"/>
<proteinExistence type="predicted"/>
<dbReference type="SUPFAM" id="SSF53335">
    <property type="entry name" value="S-adenosyl-L-methionine-dependent methyltransferases"/>
    <property type="match status" value="1"/>
</dbReference>
<reference evidence="1" key="2">
    <citation type="submission" date="2020-08" db="EMBL/GenBank/DDBJ databases">
        <authorList>
            <person name="Lai Q."/>
        </authorList>
    </citation>
    <scope>NUCLEOTIDE SEQUENCE</scope>
    <source>
        <strain evidence="1">S27-2</strain>
    </source>
</reference>
<dbReference type="Gene3D" id="3.40.50.150">
    <property type="entry name" value="Vaccinia Virus protein VP39"/>
    <property type="match status" value="1"/>
</dbReference>
<keyword evidence="2" id="KW-1185">Reference proteome</keyword>
<evidence type="ECO:0000313" key="1">
    <source>
        <dbReference type="EMBL" id="MBC3765020.1"/>
    </source>
</evidence>
<protein>
    <submittedName>
        <fullName evidence="1">ParB N-terminal domain-containing protein</fullName>
    </submittedName>
</protein>
<dbReference type="EMBL" id="JACNEP010000002">
    <property type="protein sequence ID" value="MBC3765020.1"/>
    <property type="molecule type" value="Genomic_DNA"/>
</dbReference>
<accession>A0A8J6LXU4</accession>
<reference evidence="1" key="1">
    <citation type="journal article" date="2018" name="Int. J. Syst. Evol. Microbiol.">
        <title>Neptunicella marina gen. nov., sp. nov., isolated from surface seawater.</title>
        <authorList>
            <person name="Liu X."/>
            <person name="Lai Q."/>
            <person name="Du Y."/>
            <person name="Zhang X."/>
            <person name="Liu Z."/>
            <person name="Sun F."/>
            <person name="Shao Z."/>
        </authorList>
    </citation>
    <scope>NUCLEOTIDE SEQUENCE</scope>
    <source>
        <strain evidence="1">S27-2</strain>
    </source>
</reference>
<evidence type="ECO:0000313" key="2">
    <source>
        <dbReference type="Proteomes" id="UP000601768"/>
    </source>
</evidence>
<name>A0A8J6LXU4_9ALTE</name>